<dbReference type="Proteomes" id="UP001187471">
    <property type="component" value="Unassembled WGS sequence"/>
</dbReference>
<name>A0AA88QZX8_9ASTE</name>
<dbReference type="AlphaFoldDB" id="A0AA88QZX8"/>
<organism evidence="2 3">
    <name type="scientific">Escallonia rubra</name>
    <dbReference type="NCBI Taxonomy" id="112253"/>
    <lineage>
        <taxon>Eukaryota</taxon>
        <taxon>Viridiplantae</taxon>
        <taxon>Streptophyta</taxon>
        <taxon>Embryophyta</taxon>
        <taxon>Tracheophyta</taxon>
        <taxon>Spermatophyta</taxon>
        <taxon>Magnoliopsida</taxon>
        <taxon>eudicotyledons</taxon>
        <taxon>Gunneridae</taxon>
        <taxon>Pentapetalae</taxon>
        <taxon>asterids</taxon>
        <taxon>campanulids</taxon>
        <taxon>Escalloniales</taxon>
        <taxon>Escalloniaceae</taxon>
        <taxon>Escallonia</taxon>
    </lineage>
</organism>
<reference evidence="2" key="1">
    <citation type="submission" date="2022-12" db="EMBL/GenBank/DDBJ databases">
        <title>Draft genome assemblies for two species of Escallonia (Escalloniales).</title>
        <authorList>
            <person name="Chanderbali A."/>
            <person name="Dervinis C."/>
            <person name="Anghel I."/>
            <person name="Soltis D."/>
            <person name="Soltis P."/>
            <person name="Zapata F."/>
        </authorList>
    </citation>
    <scope>NUCLEOTIDE SEQUENCE</scope>
    <source>
        <strain evidence="2">UCBG92.1500</strain>
        <tissue evidence="2">Leaf</tissue>
    </source>
</reference>
<gene>
    <name evidence="2" type="ORF">RJ640_024988</name>
</gene>
<dbReference type="EMBL" id="JAVXUO010001652">
    <property type="protein sequence ID" value="KAK2980284.1"/>
    <property type="molecule type" value="Genomic_DNA"/>
</dbReference>
<comment type="caution">
    <text evidence="2">The sequence shown here is derived from an EMBL/GenBank/DDBJ whole genome shotgun (WGS) entry which is preliminary data.</text>
</comment>
<feature type="region of interest" description="Disordered" evidence="1">
    <location>
        <begin position="1"/>
        <end position="36"/>
    </location>
</feature>
<evidence type="ECO:0000313" key="2">
    <source>
        <dbReference type="EMBL" id="KAK2980284.1"/>
    </source>
</evidence>
<protein>
    <submittedName>
        <fullName evidence="2">Uncharacterized protein</fullName>
    </submittedName>
</protein>
<evidence type="ECO:0000256" key="1">
    <source>
        <dbReference type="SAM" id="MobiDB-lite"/>
    </source>
</evidence>
<evidence type="ECO:0000313" key="3">
    <source>
        <dbReference type="Proteomes" id="UP001187471"/>
    </source>
</evidence>
<proteinExistence type="predicted"/>
<feature type="compositionally biased region" description="Basic and acidic residues" evidence="1">
    <location>
        <begin position="19"/>
        <end position="34"/>
    </location>
</feature>
<accession>A0AA88QZX8</accession>
<sequence>MVARGVAHLMWNEGWPQPGEREKGKGGVDAKGGHGDGGVEQVCPVVPVANISKRTAAAKCGGGRGGMGKWRIRTHSPNDALTTLGGLLGDRVGQSVGLEGELHTVPPCVGDVEVYVVNDMPVFPPQSQVMAFDQSIVLVRSNRSKFDGTSMLKAVKKPSSGDNPPLPSVAKLAKILPPL</sequence>
<keyword evidence="3" id="KW-1185">Reference proteome</keyword>